<organism evidence="1 2">
    <name type="scientific">Mycobacterium heckeshornense</name>
    <dbReference type="NCBI Taxonomy" id="110505"/>
    <lineage>
        <taxon>Bacteria</taxon>
        <taxon>Bacillati</taxon>
        <taxon>Actinomycetota</taxon>
        <taxon>Actinomycetes</taxon>
        <taxon>Mycobacteriales</taxon>
        <taxon>Mycobacteriaceae</taxon>
        <taxon>Mycobacterium</taxon>
    </lineage>
</organism>
<evidence type="ECO:0000313" key="2">
    <source>
        <dbReference type="Proteomes" id="UP000595446"/>
    </source>
</evidence>
<dbReference type="AlphaFoldDB" id="A0A7R7TTQ3"/>
<protein>
    <submittedName>
        <fullName evidence="1">Uncharacterized protein</fullName>
    </submittedName>
</protein>
<dbReference type="Proteomes" id="UP000595446">
    <property type="component" value="Chromosome"/>
</dbReference>
<keyword evidence="2" id="KW-1185">Reference proteome</keyword>
<dbReference type="Pfam" id="PF18844">
    <property type="entry name" value="baeRF_family2"/>
    <property type="match status" value="1"/>
</dbReference>
<sequence length="113" mass="12314">MGIQIILGKVRPLSRPHAKTHPQVLIIALTPYLVPLIDLGMWRPTYVFAAVDHAGADVSLYRGNTIRSSSIDGGGFPVHKPVTAGWSGYGDFQHTTKEAVRLNVRAVPSTLRD</sequence>
<name>A0A7R7TTQ3_9MYCO</name>
<dbReference type="InterPro" id="IPR040701">
    <property type="entry name" value="Bact_RF_family2"/>
</dbReference>
<accession>A0A7R7TTQ3</accession>
<evidence type="ECO:0000313" key="1">
    <source>
        <dbReference type="EMBL" id="BCO34881.1"/>
    </source>
</evidence>
<dbReference type="EMBL" id="AP024237">
    <property type="protein sequence ID" value="BCO34881.1"/>
    <property type="molecule type" value="Genomic_DNA"/>
</dbReference>
<proteinExistence type="predicted"/>
<reference evidence="1 2" key="1">
    <citation type="submission" date="2020-12" db="EMBL/GenBank/DDBJ databases">
        <title>Complete genome sequence of Mycobacterium heckeshornense JCM 15655T, closely related to a pathogenic non-tuberculous mycobacterial species Mycobacterium xenopi.</title>
        <authorList>
            <person name="Yoshida M."/>
            <person name="Fukano H."/>
            <person name="Asakura T."/>
            <person name="Suzuki M."/>
            <person name="Hoshino Y."/>
        </authorList>
    </citation>
    <scope>NUCLEOTIDE SEQUENCE [LARGE SCALE GENOMIC DNA]</scope>
    <source>
        <strain evidence="1 2">JCM 15655</strain>
    </source>
</reference>
<gene>
    <name evidence="1" type="ORF">MHEC_13140</name>
</gene>